<dbReference type="PANTHER" id="PTHR30002">
    <property type="entry name" value="EPOXYQUEUOSINE REDUCTASE"/>
    <property type="match status" value="1"/>
</dbReference>
<sequence>MSETAGKIIEYAVKEGFTGVGATPVSDADISALEKWLSKGYNASMEYMGRNLAIRQRPSLLLEGARSMLVFTIPYPRPLTGKSGEKYAGFALGRDYHLVIKEKLHKIAGAALDKTSAYRVFCDSAPVMERYWAEKCGLGAIGKNNFLITKASGARVLIGEILTTEIFGKETYAALEKWNIAKDTVHFRPDSCIECDKCINACPNGALKGNGLLDAARCISYNTIENKESMPEGLDTRGWVLGCEECLLACPFCQNGDTATDDEFRCNALFLSVLGKEGWSKMDTSSFRQRFKGTAFERPGLEKIKSNIK</sequence>
<dbReference type="InterPro" id="IPR013542">
    <property type="entry name" value="QueG_DUF1730"/>
</dbReference>
<keyword evidence="7" id="KW-0408">Iron</keyword>
<dbReference type="GO" id="GO:0052693">
    <property type="term" value="F:epoxyqueuosine reductase activity"/>
    <property type="evidence" value="ECO:0007669"/>
    <property type="project" value="TreeGrafter"/>
</dbReference>
<evidence type="ECO:0000256" key="3">
    <source>
        <dbReference type="ARBA" id="ARBA00022694"/>
    </source>
</evidence>
<dbReference type="PROSITE" id="PS51379">
    <property type="entry name" value="4FE4S_FER_2"/>
    <property type="match status" value="1"/>
</dbReference>
<feature type="domain" description="4Fe-4S ferredoxin-type" evidence="9">
    <location>
        <begin position="183"/>
        <end position="212"/>
    </location>
</feature>
<dbReference type="InterPro" id="IPR017900">
    <property type="entry name" value="4Fe4S_Fe_S_CS"/>
</dbReference>
<dbReference type="GO" id="GO:0008616">
    <property type="term" value="P:tRNA queuosine(34) biosynthetic process"/>
    <property type="evidence" value="ECO:0007669"/>
    <property type="project" value="UniProtKB-KW"/>
</dbReference>
<evidence type="ECO:0000256" key="6">
    <source>
        <dbReference type="ARBA" id="ARBA00023002"/>
    </source>
</evidence>
<keyword evidence="5" id="KW-0671">Queuosine biosynthesis</keyword>
<reference evidence="10" key="2">
    <citation type="journal article" date="2021" name="PeerJ">
        <title>Extensive microbial diversity within the chicken gut microbiome revealed by metagenomics and culture.</title>
        <authorList>
            <person name="Gilroy R."/>
            <person name="Ravi A."/>
            <person name="Getino M."/>
            <person name="Pursley I."/>
            <person name="Horton D.L."/>
            <person name="Alikhan N.F."/>
            <person name="Baker D."/>
            <person name="Gharbi K."/>
            <person name="Hall N."/>
            <person name="Watson M."/>
            <person name="Adriaenssens E.M."/>
            <person name="Foster-Nyarko E."/>
            <person name="Jarju S."/>
            <person name="Secka A."/>
            <person name="Antonio M."/>
            <person name="Oren A."/>
            <person name="Chaudhuri R.R."/>
            <person name="La Ragione R."/>
            <person name="Hildebrand F."/>
            <person name="Pallen M.J."/>
        </authorList>
    </citation>
    <scope>NUCLEOTIDE SEQUENCE</scope>
    <source>
        <strain evidence="10">B1-8020</strain>
    </source>
</reference>
<dbReference type="InterPro" id="IPR017896">
    <property type="entry name" value="4Fe4S_Fe-S-bd"/>
</dbReference>
<comment type="caution">
    <text evidence="10">The sequence shown here is derived from an EMBL/GenBank/DDBJ whole genome shotgun (WGS) entry which is preliminary data.</text>
</comment>
<evidence type="ECO:0000256" key="1">
    <source>
        <dbReference type="ARBA" id="ARBA00022485"/>
    </source>
</evidence>
<proteinExistence type="predicted"/>
<dbReference type="GO" id="GO:0046872">
    <property type="term" value="F:metal ion binding"/>
    <property type="evidence" value="ECO:0007669"/>
    <property type="project" value="UniProtKB-KW"/>
</dbReference>
<accession>A0A9D9II89</accession>
<keyword evidence="2" id="KW-0963">Cytoplasm</keyword>
<protein>
    <submittedName>
        <fullName evidence="10">DUF1730 domain-containing protein</fullName>
    </submittedName>
</protein>
<keyword evidence="3" id="KW-0819">tRNA processing</keyword>
<organism evidence="10 11">
    <name type="scientific">Candidatus Merdivivens pullicola</name>
    <dbReference type="NCBI Taxonomy" id="2840872"/>
    <lineage>
        <taxon>Bacteria</taxon>
        <taxon>Pseudomonadati</taxon>
        <taxon>Bacteroidota</taxon>
        <taxon>Bacteroidia</taxon>
        <taxon>Bacteroidales</taxon>
        <taxon>Muribaculaceae</taxon>
        <taxon>Muribaculaceae incertae sedis</taxon>
        <taxon>Candidatus Merdivivens</taxon>
    </lineage>
</organism>
<keyword evidence="8" id="KW-0411">Iron-sulfur</keyword>
<dbReference type="PROSITE" id="PS00198">
    <property type="entry name" value="4FE4S_FER_1"/>
    <property type="match status" value="1"/>
</dbReference>
<dbReference type="Pfam" id="PF08331">
    <property type="entry name" value="QueG_DUF1730"/>
    <property type="match status" value="1"/>
</dbReference>
<keyword evidence="4" id="KW-0479">Metal-binding</keyword>
<dbReference type="SUPFAM" id="SSF54862">
    <property type="entry name" value="4Fe-4S ferredoxins"/>
    <property type="match status" value="1"/>
</dbReference>
<name>A0A9D9II89_9BACT</name>
<evidence type="ECO:0000256" key="5">
    <source>
        <dbReference type="ARBA" id="ARBA00022785"/>
    </source>
</evidence>
<evidence type="ECO:0000313" key="11">
    <source>
        <dbReference type="Proteomes" id="UP000823604"/>
    </source>
</evidence>
<dbReference type="EMBL" id="JADIMA010000066">
    <property type="protein sequence ID" value="MBO8473302.1"/>
    <property type="molecule type" value="Genomic_DNA"/>
</dbReference>
<keyword evidence="1" id="KW-0004">4Fe-4S</keyword>
<dbReference type="Proteomes" id="UP000823604">
    <property type="component" value="Unassembled WGS sequence"/>
</dbReference>
<evidence type="ECO:0000256" key="8">
    <source>
        <dbReference type="ARBA" id="ARBA00023014"/>
    </source>
</evidence>
<evidence type="ECO:0000256" key="4">
    <source>
        <dbReference type="ARBA" id="ARBA00022723"/>
    </source>
</evidence>
<dbReference type="PANTHER" id="PTHR30002:SF4">
    <property type="entry name" value="EPOXYQUEUOSINE REDUCTASE"/>
    <property type="match status" value="1"/>
</dbReference>
<evidence type="ECO:0000256" key="2">
    <source>
        <dbReference type="ARBA" id="ARBA00022490"/>
    </source>
</evidence>
<gene>
    <name evidence="10" type="ORF">IAB81_06690</name>
</gene>
<evidence type="ECO:0000313" key="10">
    <source>
        <dbReference type="EMBL" id="MBO8473302.1"/>
    </source>
</evidence>
<reference evidence="10" key="1">
    <citation type="submission" date="2020-10" db="EMBL/GenBank/DDBJ databases">
        <authorList>
            <person name="Gilroy R."/>
        </authorList>
    </citation>
    <scope>NUCLEOTIDE SEQUENCE</scope>
    <source>
        <strain evidence="10">B1-8020</strain>
    </source>
</reference>
<dbReference type="GO" id="GO:0051539">
    <property type="term" value="F:4 iron, 4 sulfur cluster binding"/>
    <property type="evidence" value="ECO:0007669"/>
    <property type="project" value="UniProtKB-KW"/>
</dbReference>
<dbReference type="AlphaFoldDB" id="A0A9D9II89"/>
<dbReference type="InterPro" id="IPR004453">
    <property type="entry name" value="QueG"/>
</dbReference>
<dbReference type="Gene3D" id="3.30.70.20">
    <property type="match status" value="1"/>
</dbReference>
<evidence type="ECO:0000256" key="7">
    <source>
        <dbReference type="ARBA" id="ARBA00023004"/>
    </source>
</evidence>
<dbReference type="Pfam" id="PF13484">
    <property type="entry name" value="Fer4_16"/>
    <property type="match status" value="1"/>
</dbReference>
<evidence type="ECO:0000259" key="9">
    <source>
        <dbReference type="PROSITE" id="PS51379"/>
    </source>
</evidence>
<keyword evidence="6" id="KW-0560">Oxidoreductase</keyword>